<comment type="subunit">
    <text evidence="9">Homodimer.</text>
</comment>
<dbReference type="Gene3D" id="1.10.1520.10">
    <property type="entry name" value="Ribonuclease III domain"/>
    <property type="match status" value="1"/>
</dbReference>
<keyword evidence="7 9" id="KW-0378">Hydrolase</keyword>
<feature type="domain" description="DRBM" evidence="11">
    <location>
        <begin position="217"/>
        <end position="285"/>
    </location>
</feature>
<dbReference type="Gene3D" id="3.30.160.20">
    <property type="match status" value="1"/>
</dbReference>
<accession>A0AAC9K6W1</accession>
<dbReference type="PROSITE" id="PS00517">
    <property type="entry name" value="RNASE_3_1"/>
    <property type="match status" value="1"/>
</dbReference>
<dbReference type="Pfam" id="PF14622">
    <property type="entry name" value="Ribonucleas_3_3"/>
    <property type="match status" value="1"/>
</dbReference>
<dbReference type="HAMAP" id="MF_00104">
    <property type="entry name" value="RNase_III"/>
    <property type="match status" value="1"/>
</dbReference>
<dbReference type="PANTHER" id="PTHR11207:SF0">
    <property type="entry name" value="RIBONUCLEASE 3"/>
    <property type="match status" value="1"/>
</dbReference>
<evidence type="ECO:0000256" key="7">
    <source>
        <dbReference type="ARBA" id="ARBA00022801"/>
    </source>
</evidence>
<dbReference type="PROSITE" id="PS50142">
    <property type="entry name" value="RNASE_3_2"/>
    <property type="match status" value="1"/>
</dbReference>
<dbReference type="CDD" id="cd00593">
    <property type="entry name" value="RIBOc"/>
    <property type="match status" value="1"/>
</dbReference>
<dbReference type="GO" id="GO:0004525">
    <property type="term" value="F:ribonuclease III activity"/>
    <property type="evidence" value="ECO:0007669"/>
    <property type="project" value="UniProtKB-UniRule"/>
</dbReference>
<keyword evidence="9" id="KW-0819">tRNA processing</keyword>
<dbReference type="EC" id="3.1.26.3" evidence="9"/>
<feature type="binding site" evidence="9">
    <location>
        <position position="181"/>
    </location>
    <ligand>
        <name>Mg(2+)</name>
        <dbReference type="ChEBI" id="CHEBI:18420"/>
    </ligand>
</feature>
<dbReference type="SUPFAM" id="SSF69065">
    <property type="entry name" value="RNase III domain-like"/>
    <property type="match status" value="1"/>
</dbReference>
<keyword evidence="9" id="KW-0963">Cytoplasm</keyword>
<evidence type="ECO:0000256" key="3">
    <source>
        <dbReference type="ARBA" id="ARBA00022552"/>
    </source>
</evidence>
<protein>
    <recommendedName>
        <fullName evidence="9">Ribonuclease 3</fullName>
        <ecNumber evidence="9">3.1.26.3</ecNumber>
    </recommendedName>
    <alternativeName>
        <fullName evidence="9">Ribonuclease III</fullName>
        <shortName evidence="9">RNase III</shortName>
    </alternativeName>
</protein>
<feature type="active site" evidence="9">
    <location>
        <position position="109"/>
    </location>
</feature>
<dbReference type="FunFam" id="1.10.1520.10:FF:000001">
    <property type="entry name" value="Ribonuclease 3"/>
    <property type="match status" value="1"/>
</dbReference>
<keyword evidence="6 9" id="KW-0255">Endonuclease</keyword>
<keyword evidence="8 9" id="KW-0694">RNA-binding</keyword>
<evidence type="ECO:0000259" key="12">
    <source>
        <dbReference type="PROSITE" id="PS50142"/>
    </source>
</evidence>
<evidence type="ECO:0000256" key="10">
    <source>
        <dbReference type="SAM" id="MobiDB-lite"/>
    </source>
</evidence>
<feature type="binding site" evidence="9">
    <location>
        <position position="178"/>
    </location>
    <ligand>
        <name>Mg(2+)</name>
        <dbReference type="ChEBI" id="CHEBI:18420"/>
    </ligand>
</feature>
<dbReference type="SUPFAM" id="SSF54768">
    <property type="entry name" value="dsRNA-binding domain-like"/>
    <property type="match status" value="1"/>
</dbReference>
<keyword evidence="9" id="KW-0699">rRNA-binding</keyword>
<dbReference type="PROSITE" id="PS50137">
    <property type="entry name" value="DS_RBD"/>
    <property type="match status" value="1"/>
</dbReference>
<comment type="catalytic activity">
    <reaction evidence="1 9">
        <text>Endonucleolytic cleavage to 5'-phosphomonoester.</text>
        <dbReference type="EC" id="3.1.26.3"/>
    </reaction>
</comment>
<dbReference type="Proteomes" id="UP000182373">
    <property type="component" value="Chromosome"/>
</dbReference>
<dbReference type="GO" id="GO:0019843">
    <property type="term" value="F:rRNA binding"/>
    <property type="evidence" value="ECO:0007669"/>
    <property type="project" value="UniProtKB-KW"/>
</dbReference>
<comment type="cofactor">
    <cofactor evidence="9">
        <name>Mg(2+)</name>
        <dbReference type="ChEBI" id="CHEBI:18420"/>
    </cofactor>
</comment>
<comment type="subcellular location">
    <subcellularLocation>
        <location evidence="9">Cytoplasm</location>
    </subcellularLocation>
</comment>
<keyword evidence="9" id="KW-0460">Magnesium</keyword>
<comment type="similarity">
    <text evidence="2">Belongs to the ribonuclease III family.</text>
</comment>
<dbReference type="CDD" id="cd10845">
    <property type="entry name" value="DSRM_RNAse_III_family"/>
    <property type="match status" value="1"/>
</dbReference>
<sequence>MQPLPGIRCGNGRWKSAGTACSGASTERRPLGSDEASMTATSASQSKYAGIADRSLEAAEALLSHRFTRRDLLAEALTHRSAVKIMHGQTGQSLPRGAGSNERLEFVGDRVLGLVVAEWLVERFPLEQEGELGRRLAHLVSQPVLAGIAEQSGLPQILSVAPGEAKAGVRKLATVLSDAMEALIGALYLDAGLDPVRQFIRRSWEPVMQRQTEPPKDAKTALQEWAQGLGLHLPIYRLARREGPPHSPVFWVEVLVGDHVGQGQAGSKRAAEQLAAQDLLGRIQDRTAPDRGQNG</sequence>
<organism evidence="13 14">
    <name type="scientific">Granulibacter bethesdensis</name>
    <dbReference type="NCBI Taxonomy" id="364410"/>
    <lineage>
        <taxon>Bacteria</taxon>
        <taxon>Pseudomonadati</taxon>
        <taxon>Pseudomonadota</taxon>
        <taxon>Alphaproteobacteria</taxon>
        <taxon>Acetobacterales</taxon>
        <taxon>Acetobacteraceae</taxon>
        <taxon>Granulibacter</taxon>
    </lineage>
</organism>
<feature type="active site" evidence="9">
    <location>
        <position position="181"/>
    </location>
</feature>
<feature type="domain" description="RNase III" evidence="12">
    <location>
        <begin position="56"/>
        <end position="192"/>
    </location>
</feature>
<dbReference type="GO" id="GO:0005737">
    <property type="term" value="C:cytoplasm"/>
    <property type="evidence" value="ECO:0007669"/>
    <property type="project" value="UniProtKB-SubCell"/>
</dbReference>
<dbReference type="InterPro" id="IPR036389">
    <property type="entry name" value="RNase_III_sf"/>
</dbReference>
<evidence type="ECO:0000313" key="14">
    <source>
        <dbReference type="Proteomes" id="UP000182373"/>
    </source>
</evidence>
<keyword evidence="3 9" id="KW-0698">rRNA processing</keyword>
<keyword evidence="9" id="KW-0479">Metal-binding</keyword>
<evidence type="ECO:0000256" key="8">
    <source>
        <dbReference type="ARBA" id="ARBA00022884"/>
    </source>
</evidence>
<dbReference type="GO" id="GO:0003725">
    <property type="term" value="F:double-stranded RNA binding"/>
    <property type="evidence" value="ECO:0007669"/>
    <property type="project" value="TreeGrafter"/>
</dbReference>
<dbReference type="GO" id="GO:0010468">
    <property type="term" value="P:regulation of gene expression"/>
    <property type="evidence" value="ECO:0007669"/>
    <property type="project" value="TreeGrafter"/>
</dbReference>
<name>A0AAC9K6W1_9PROT</name>
<dbReference type="InterPro" id="IPR014720">
    <property type="entry name" value="dsRBD_dom"/>
</dbReference>
<dbReference type="InterPro" id="IPR000999">
    <property type="entry name" value="RNase_III_dom"/>
</dbReference>
<dbReference type="GO" id="GO:0008033">
    <property type="term" value="P:tRNA processing"/>
    <property type="evidence" value="ECO:0007669"/>
    <property type="project" value="UniProtKB-KW"/>
</dbReference>
<dbReference type="SMART" id="SM00358">
    <property type="entry name" value="DSRM"/>
    <property type="match status" value="1"/>
</dbReference>
<proteinExistence type="inferred from homology"/>
<gene>
    <name evidence="9" type="primary">rnc</name>
    <name evidence="13" type="ORF">GbCGDNIH9_0992</name>
</gene>
<feature type="region of interest" description="Disordered" evidence="10">
    <location>
        <begin position="15"/>
        <end position="44"/>
    </location>
</feature>
<dbReference type="PANTHER" id="PTHR11207">
    <property type="entry name" value="RIBONUCLEASE III"/>
    <property type="match status" value="1"/>
</dbReference>
<evidence type="ECO:0000256" key="1">
    <source>
        <dbReference type="ARBA" id="ARBA00000109"/>
    </source>
</evidence>
<dbReference type="GO" id="GO:0006364">
    <property type="term" value="P:rRNA processing"/>
    <property type="evidence" value="ECO:0007669"/>
    <property type="project" value="UniProtKB-UniRule"/>
</dbReference>
<comment type="function">
    <text evidence="9">Digests double-stranded RNA. Involved in the processing of primary rRNA transcript to yield the immediate precursors to the large and small rRNAs (23S and 16S). Processes some mRNAs, and tRNAs when they are encoded in the rRNA operon. Processes pre-crRNA and tracrRNA of type II CRISPR loci if present in the organism.</text>
</comment>
<dbReference type="Pfam" id="PF00035">
    <property type="entry name" value="dsrm"/>
    <property type="match status" value="1"/>
</dbReference>
<evidence type="ECO:0000259" key="11">
    <source>
        <dbReference type="PROSITE" id="PS50137"/>
    </source>
</evidence>
<evidence type="ECO:0000256" key="5">
    <source>
        <dbReference type="ARBA" id="ARBA00022722"/>
    </source>
</evidence>
<keyword evidence="5 9" id="KW-0540">Nuclease</keyword>
<dbReference type="SMART" id="SM00535">
    <property type="entry name" value="RIBOc"/>
    <property type="match status" value="1"/>
</dbReference>
<feature type="binding site" evidence="9">
    <location>
        <position position="105"/>
    </location>
    <ligand>
        <name>Mg(2+)</name>
        <dbReference type="ChEBI" id="CHEBI:18420"/>
    </ligand>
</feature>
<dbReference type="AlphaFoldDB" id="A0AAC9K6W1"/>
<dbReference type="NCBIfam" id="TIGR02191">
    <property type="entry name" value="RNaseIII"/>
    <property type="match status" value="1"/>
</dbReference>
<keyword evidence="4 9" id="KW-0507">mRNA processing</keyword>
<dbReference type="GO" id="GO:0006397">
    <property type="term" value="P:mRNA processing"/>
    <property type="evidence" value="ECO:0007669"/>
    <property type="project" value="UniProtKB-UniRule"/>
</dbReference>
<reference evidence="14" key="1">
    <citation type="submission" date="2016-11" db="EMBL/GenBank/DDBJ databases">
        <title>Comparative genomic and phenotypic analysis of Granulibacter bethesdensis clinical isolates from patients with chronic granulomatous disease.</title>
        <authorList>
            <person name="Zarember K.A."/>
            <person name="Porcella S.F."/>
            <person name="Chu J."/>
            <person name="Ding L."/>
            <person name="Dahlstrom E."/>
            <person name="Barbian K."/>
            <person name="Martens C."/>
            <person name="Sykora L."/>
            <person name="Kramer S."/>
            <person name="Pettinato A.M."/>
            <person name="Hong H."/>
            <person name="Wald G."/>
            <person name="Berg L.J."/>
            <person name="Rogge L.S."/>
            <person name="Greenberg D.E."/>
            <person name="Falcone E.L."/>
            <person name="Neves J.F."/>
            <person name="Simoes M.J."/>
            <person name="Casal M."/>
            <person name="Rodriguez-Lopez F.C."/>
            <person name="Zelazny A."/>
            <person name="Gallin J.I."/>
            <person name="Holland S.M."/>
        </authorList>
    </citation>
    <scope>NUCLEOTIDE SEQUENCE [LARGE SCALE GENOMIC DNA]</scope>
    <source>
        <strain evidence="14">NIH9.1</strain>
    </source>
</reference>
<dbReference type="GO" id="GO:0046872">
    <property type="term" value="F:metal ion binding"/>
    <property type="evidence" value="ECO:0007669"/>
    <property type="project" value="UniProtKB-KW"/>
</dbReference>
<evidence type="ECO:0000256" key="2">
    <source>
        <dbReference type="ARBA" id="ARBA00010183"/>
    </source>
</evidence>
<evidence type="ECO:0000256" key="4">
    <source>
        <dbReference type="ARBA" id="ARBA00022664"/>
    </source>
</evidence>
<evidence type="ECO:0000256" key="6">
    <source>
        <dbReference type="ARBA" id="ARBA00022759"/>
    </source>
</evidence>
<dbReference type="InterPro" id="IPR011907">
    <property type="entry name" value="RNase_III"/>
</dbReference>
<dbReference type="EMBL" id="CP018191">
    <property type="protein sequence ID" value="APH54286.1"/>
    <property type="molecule type" value="Genomic_DNA"/>
</dbReference>
<evidence type="ECO:0000256" key="9">
    <source>
        <dbReference type="HAMAP-Rule" id="MF_00104"/>
    </source>
</evidence>
<evidence type="ECO:0000313" key="13">
    <source>
        <dbReference type="EMBL" id="APH54286.1"/>
    </source>
</evidence>